<gene>
    <name evidence="2" type="primary">cas6e</name>
</gene>
<keyword evidence="1" id="KW-1185">Reference proteome</keyword>
<proteinExistence type="predicted"/>
<evidence type="ECO:0000313" key="1">
    <source>
        <dbReference type="Proteomes" id="UP000675920"/>
    </source>
</evidence>
<evidence type="ECO:0000313" key="2">
    <source>
        <dbReference type="RefSeq" id="WP_028312814.1"/>
    </source>
</evidence>
<dbReference type="SUPFAM" id="SSF117987">
    <property type="entry name" value="CRISPR-associated protein"/>
    <property type="match status" value="2"/>
</dbReference>
<reference evidence="2" key="1">
    <citation type="journal article" date="2006" name="Protein Sci.">
        <title>Crystal structure of hypothetical protein TTHB192 from Thermus thermophilus HB8 reveals a new protein family with an RNA recognition motif-like domain.</title>
        <authorList>
            <person name="Ebihara A."/>
            <person name="Yao M."/>
            <person name="Masui R."/>
            <person name="Tanaka I."/>
            <person name="Yokoyama S."/>
            <person name="Kuramitsu S."/>
        </authorList>
    </citation>
    <scope>NUCLEOTIDE SEQUENCE</scope>
</reference>
<reference evidence="2" key="2">
    <citation type="journal article" date="2008" name="Science">
        <title>Small CRISPR RNAs guide antiviral defense in prokaryotes.</title>
        <authorList>
            <person name="Brouns S.J."/>
            <person name="Jore M.M."/>
            <person name="Lundgren M."/>
            <person name="Westra E.R."/>
            <person name="Slijkhuis R.J."/>
            <person name="Snijders A.P."/>
            <person name="Dickman M.J."/>
            <person name="Makarova K.S."/>
            <person name="Koonin E.V."/>
            <person name="van der Oost J."/>
        </authorList>
    </citation>
    <scope>NUCLEOTIDE SEQUENCE</scope>
</reference>
<dbReference type="CDD" id="cd09727">
    <property type="entry name" value="Cas6_I-E"/>
    <property type="match status" value="1"/>
</dbReference>
<accession>A0A8B6X7N3</accession>
<dbReference type="AlphaFoldDB" id="A0A8B6X7N3"/>
<dbReference type="Pfam" id="PF08798">
    <property type="entry name" value="CRISPR_assoc"/>
    <property type="match status" value="1"/>
</dbReference>
<reference evidence="2" key="3">
    <citation type="submission" date="2025-08" db="UniProtKB">
        <authorList>
            <consortium name="RefSeq"/>
        </authorList>
    </citation>
    <scope>IDENTIFICATION</scope>
</reference>
<dbReference type="NCBIfam" id="TIGR01907">
    <property type="entry name" value="casE_Cse3"/>
    <property type="match status" value="1"/>
</dbReference>
<organism evidence="1 2">
    <name type="scientific">Derxia gummosa DSM 723</name>
    <dbReference type="NCBI Taxonomy" id="1121388"/>
    <lineage>
        <taxon>Bacteria</taxon>
        <taxon>Pseudomonadati</taxon>
        <taxon>Pseudomonadota</taxon>
        <taxon>Betaproteobacteria</taxon>
        <taxon>Burkholderiales</taxon>
        <taxon>Alcaligenaceae</taxon>
        <taxon>Derxia</taxon>
    </lineage>
</organism>
<dbReference type="SMART" id="SM01101">
    <property type="entry name" value="CRISPR_assoc"/>
    <property type="match status" value="1"/>
</dbReference>
<dbReference type="InterPro" id="IPR010179">
    <property type="entry name" value="CRISPR-assoc_prot_Cse3"/>
</dbReference>
<protein>
    <submittedName>
        <fullName evidence="2">Type I-E CRISPR-associated protein Cas6/Cse3/CasE</fullName>
    </submittedName>
</protein>
<name>A0A8B6X7N3_9BURK</name>
<dbReference type="Proteomes" id="UP000675920">
    <property type="component" value="Unplaced"/>
</dbReference>
<sequence length="234" mass="26226">MFFSLIKPAEGREREAARARLTGPYAEHQWLWRLFAAPEGTARDFLFRRRDVDGLPRYYVVSQRAPGRPDAGWTLDVRDYAPRVRVGDRLAFELRANPTVRHDRSGKSQRHDVVMEAKRALLAEHGAARWGEIPPSVRPELYELVAEAAGHWLDRRAERCGFALDREALAVEAYTQHGRDERGTAARGLAFSSVDFRGELVVTEPQAFVQTLAGGIGSARAFGCGLLLVRPVGY</sequence>
<dbReference type="Gene3D" id="3.30.70.1210">
    <property type="entry name" value="Crispr-associated protein, domain 2"/>
    <property type="match status" value="1"/>
</dbReference>
<dbReference type="OrthoDB" id="9795689at2"/>
<dbReference type="RefSeq" id="WP_028312814.1">
    <property type="nucleotide sequence ID" value="NZ_KI519499.1"/>
</dbReference>
<dbReference type="Gene3D" id="3.30.70.1200">
    <property type="entry name" value="Crispr-associated protein, domain 1"/>
    <property type="match status" value="1"/>
</dbReference>